<dbReference type="Gene3D" id="2.150.10.10">
    <property type="entry name" value="Serralysin-like metalloprotease, C-terminal"/>
    <property type="match status" value="2"/>
</dbReference>
<dbReference type="PANTHER" id="PTHR38340:SF1">
    <property type="entry name" value="S-LAYER PROTEIN"/>
    <property type="match status" value="1"/>
</dbReference>
<dbReference type="RefSeq" id="WP_379594705.1">
    <property type="nucleotide sequence ID" value="NZ_JBHRTN010000004.1"/>
</dbReference>
<comment type="subcellular location">
    <subcellularLocation>
        <location evidence="1">Secreted</location>
    </subcellularLocation>
</comment>
<keyword evidence="2" id="KW-0964">Secreted</keyword>
<dbReference type="SUPFAM" id="SSF51120">
    <property type="entry name" value="beta-Roll"/>
    <property type="match status" value="1"/>
</dbReference>
<dbReference type="Proteomes" id="UP001595593">
    <property type="component" value="Unassembled WGS sequence"/>
</dbReference>
<protein>
    <submittedName>
        <fullName evidence="3">Calcium-binding protein</fullName>
    </submittedName>
</protein>
<dbReference type="PRINTS" id="PR00313">
    <property type="entry name" value="CABNDNGRPT"/>
</dbReference>
<reference evidence="4" key="1">
    <citation type="journal article" date="2019" name="Int. J. Syst. Evol. Microbiol.">
        <title>The Global Catalogue of Microorganisms (GCM) 10K type strain sequencing project: providing services to taxonomists for standard genome sequencing and annotation.</title>
        <authorList>
            <consortium name="The Broad Institute Genomics Platform"/>
            <consortium name="The Broad Institute Genome Sequencing Center for Infectious Disease"/>
            <person name="Wu L."/>
            <person name="Ma J."/>
        </authorList>
    </citation>
    <scope>NUCLEOTIDE SEQUENCE [LARGE SCALE GENOMIC DNA]</scope>
    <source>
        <strain evidence="4">KCTC 52094</strain>
    </source>
</reference>
<organism evidence="3 4">
    <name type="scientific">Teichococcus globiformis</name>
    <dbReference type="NCBI Taxonomy" id="2307229"/>
    <lineage>
        <taxon>Bacteria</taxon>
        <taxon>Pseudomonadati</taxon>
        <taxon>Pseudomonadota</taxon>
        <taxon>Alphaproteobacteria</taxon>
        <taxon>Acetobacterales</taxon>
        <taxon>Roseomonadaceae</taxon>
        <taxon>Roseomonas</taxon>
    </lineage>
</organism>
<dbReference type="InterPro" id="IPR011049">
    <property type="entry name" value="Serralysin-like_metalloprot_C"/>
</dbReference>
<dbReference type="EMBL" id="JBHRTN010000004">
    <property type="protein sequence ID" value="MFC3124295.1"/>
    <property type="molecule type" value="Genomic_DNA"/>
</dbReference>
<gene>
    <name evidence="3" type="ORF">ACFOD4_04410</name>
</gene>
<dbReference type="InterPro" id="IPR001343">
    <property type="entry name" value="Hemolysn_Ca-bd"/>
</dbReference>
<comment type="caution">
    <text evidence="3">The sequence shown here is derived from an EMBL/GenBank/DDBJ whole genome shotgun (WGS) entry which is preliminary data.</text>
</comment>
<dbReference type="Pfam" id="PF00353">
    <property type="entry name" value="HemolysinCabind"/>
    <property type="match status" value="3"/>
</dbReference>
<proteinExistence type="predicted"/>
<dbReference type="PANTHER" id="PTHR38340">
    <property type="entry name" value="S-LAYER PROTEIN"/>
    <property type="match status" value="1"/>
</dbReference>
<evidence type="ECO:0000256" key="2">
    <source>
        <dbReference type="ARBA" id="ARBA00022525"/>
    </source>
</evidence>
<name>A0ABV7FYP2_9PROT</name>
<evidence type="ECO:0000256" key="1">
    <source>
        <dbReference type="ARBA" id="ARBA00004613"/>
    </source>
</evidence>
<sequence>MPVITQDFGSFFLTFAYGSSDKTLYGHLADYSDWESFPPEDPPDNIIYAGPGNDRVWTGFGNDIAFGGAGNDTLIAWGSGAPTPGANSTFYSRLENDILDGGAGNDVLLAGGGEDLLFGGTGNDELHGGAQADRIFGGSGDDEIWGGGGPDQLWGGAGADTFVKALAPSTSDADFADGQADTIFDFEPGTDKLSLAGYQVAAGEATFTATARGLTVSFDFFGSMVSIDLLGVPALQNGDIIYAA</sequence>
<keyword evidence="4" id="KW-1185">Reference proteome</keyword>
<dbReference type="InterPro" id="IPR018511">
    <property type="entry name" value="Hemolysin-typ_Ca-bd_CS"/>
</dbReference>
<dbReference type="PROSITE" id="PS00330">
    <property type="entry name" value="HEMOLYSIN_CALCIUM"/>
    <property type="match status" value="2"/>
</dbReference>
<evidence type="ECO:0000313" key="4">
    <source>
        <dbReference type="Proteomes" id="UP001595593"/>
    </source>
</evidence>
<accession>A0ABV7FYP2</accession>
<evidence type="ECO:0000313" key="3">
    <source>
        <dbReference type="EMBL" id="MFC3124295.1"/>
    </source>
</evidence>
<dbReference type="InterPro" id="IPR050557">
    <property type="entry name" value="RTX_toxin/Mannuronan_C5-epim"/>
</dbReference>